<evidence type="ECO:0000313" key="2">
    <source>
        <dbReference type="EMBL" id="CAL1396854.1"/>
    </source>
</evidence>
<dbReference type="Proteomes" id="UP001497516">
    <property type="component" value="Chromosome 6"/>
</dbReference>
<dbReference type="CDD" id="cd09272">
    <property type="entry name" value="RNase_HI_RT_Ty1"/>
    <property type="match status" value="1"/>
</dbReference>
<feature type="domain" description="Reverse transcriptase Ty1/copia-type" evidence="1">
    <location>
        <begin position="11"/>
        <end position="253"/>
    </location>
</feature>
<dbReference type="PANTHER" id="PTHR11439:SF497">
    <property type="entry name" value="CYSTEINE-RICH RLK (RECEPTOR-LIKE PROTEIN KINASE) 8"/>
    <property type="match status" value="1"/>
</dbReference>
<organism evidence="2 3">
    <name type="scientific">Linum trigynum</name>
    <dbReference type="NCBI Taxonomy" id="586398"/>
    <lineage>
        <taxon>Eukaryota</taxon>
        <taxon>Viridiplantae</taxon>
        <taxon>Streptophyta</taxon>
        <taxon>Embryophyta</taxon>
        <taxon>Tracheophyta</taxon>
        <taxon>Spermatophyta</taxon>
        <taxon>Magnoliopsida</taxon>
        <taxon>eudicotyledons</taxon>
        <taxon>Gunneridae</taxon>
        <taxon>Pentapetalae</taxon>
        <taxon>rosids</taxon>
        <taxon>fabids</taxon>
        <taxon>Malpighiales</taxon>
        <taxon>Linaceae</taxon>
        <taxon>Linum</taxon>
    </lineage>
</organism>
<accession>A0AAV2FEY4</accession>
<dbReference type="InterPro" id="IPR043502">
    <property type="entry name" value="DNA/RNA_pol_sf"/>
</dbReference>
<keyword evidence="3" id="KW-1185">Reference proteome</keyword>
<dbReference type="AlphaFoldDB" id="A0AAV2FEY4"/>
<dbReference type="PANTHER" id="PTHR11439">
    <property type="entry name" value="GAG-POL-RELATED RETROTRANSPOSON"/>
    <property type="match status" value="1"/>
</dbReference>
<proteinExistence type="predicted"/>
<evidence type="ECO:0000259" key="1">
    <source>
        <dbReference type="Pfam" id="PF07727"/>
    </source>
</evidence>
<dbReference type="EMBL" id="OZ034819">
    <property type="protein sequence ID" value="CAL1396854.1"/>
    <property type="molecule type" value="Genomic_DNA"/>
</dbReference>
<evidence type="ECO:0000313" key="3">
    <source>
        <dbReference type="Proteomes" id="UP001497516"/>
    </source>
</evidence>
<dbReference type="Pfam" id="PF07727">
    <property type="entry name" value="RVT_2"/>
    <property type="match status" value="1"/>
</dbReference>
<dbReference type="InterPro" id="IPR013103">
    <property type="entry name" value="RVT_2"/>
</dbReference>
<dbReference type="SUPFAM" id="SSF56672">
    <property type="entry name" value="DNA/RNA polymerases"/>
    <property type="match status" value="1"/>
</dbReference>
<gene>
    <name evidence="2" type="ORF">LTRI10_LOCUS37200</name>
</gene>
<protein>
    <recommendedName>
        <fullName evidence="1">Reverse transcriptase Ty1/copia-type domain-containing protein</fullName>
    </recommendedName>
</protein>
<name>A0AAV2FEY4_9ROSI</name>
<sequence length="497" mass="56270">MTAETDALEANHTWELVKRRPKYPVIGSKWVYNVKLLPDGFLERFKARVVAQGFRQQYGVDYDETFAPVAKMQTVRSLLAAAAMKGWRLLQLDVKNAFLHGDLKETIYMERPPGYTKGDSSMVCLLRRSLYGLKQAPRAWFEKFQTNILQAGFVQSENDPFLFLRTTDRGLTALLIYVDDIIISGDDQDSIQSLTPVLRLSFNLKELGSLSYFLGLEVDRSHSGIHVSQRKYIVDLLEEAQMDTCEPCGTPMEQNLKLRQSDGEPLADGTTYRSVVGSLIYLTYFRPDIAYAVQVVSQYMSSPRTSHWVAVQRILRYLKGTPNVGMFFPSGGDSTLEAYADADYAGCLDTRRSTSGWCVKLGHSFISWRCKKQDRVSKSSTEAEYRSMSEVTSEIVWLQCLLADLGVVCQVPVRLYADNTSAIRIATNPVLHDRTKHIEVHVHYIRQLVTDGVIELSYITSEDQTADLLTKAVASACHWFLAHKLMLRQHHQFEGGC</sequence>
<reference evidence="2 3" key="1">
    <citation type="submission" date="2024-04" db="EMBL/GenBank/DDBJ databases">
        <authorList>
            <person name="Fracassetti M."/>
        </authorList>
    </citation>
    <scope>NUCLEOTIDE SEQUENCE [LARGE SCALE GENOMIC DNA]</scope>
</reference>